<organism evidence="7">
    <name type="scientific">Ixodes ricinus</name>
    <name type="common">Common tick</name>
    <name type="synonym">Acarus ricinus</name>
    <dbReference type="NCBI Taxonomy" id="34613"/>
    <lineage>
        <taxon>Eukaryota</taxon>
        <taxon>Metazoa</taxon>
        <taxon>Ecdysozoa</taxon>
        <taxon>Arthropoda</taxon>
        <taxon>Chelicerata</taxon>
        <taxon>Arachnida</taxon>
        <taxon>Acari</taxon>
        <taxon>Parasitiformes</taxon>
        <taxon>Ixodida</taxon>
        <taxon>Ixodoidea</taxon>
        <taxon>Ixodidae</taxon>
        <taxon>Ixodinae</taxon>
        <taxon>Ixodes</taxon>
    </lineage>
</organism>
<evidence type="ECO:0000256" key="1">
    <source>
        <dbReference type="ARBA" id="ARBA00004613"/>
    </source>
</evidence>
<feature type="chain" id="PRO_5005516050" evidence="6">
    <location>
        <begin position="23"/>
        <end position="114"/>
    </location>
</feature>
<keyword evidence="3 6" id="KW-0732">Signal</keyword>
<keyword evidence="4" id="KW-0325">Glycoprotein</keyword>
<keyword evidence="2" id="KW-0964">Secreted</keyword>
<evidence type="ECO:0000256" key="5">
    <source>
        <dbReference type="ARBA" id="ARBA00034321"/>
    </source>
</evidence>
<feature type="signal peptide" evidence="6">
    <location>
        <begin position="1"/>
        <end position="22"/>
    </location>
</feature>
<evidence type="ECO:0000256" key="3">
    <source>
        <dbReference type="ARBA" id="ARBA00022729"/>
    </source>
</evidence>
<accession>A0A0K8R452</accession>
<evidence type="ECO:0000256" key="2">
    <source>
        <dbReference type="ARBA" id="ARBA00022525"/>
    </source>
</evidence>
<evidence type="ECO:0000313" key="7">
    <source>
        <dbReference type="EMBL" id="JAA65940.1"/>
    </source>
</evidence>
<dbReference type="GO" id="GO:0005576">
    <property type="term" value="C:extracellular region"/>
    <property type="evidence" value="ECO:0007669"/>
    <property type="project" value="UniProtKB-SubCell"/>
</dbReference>
<dbReference type="Pfam" id="PF12115">
    <property type="entry name" value="Salp15"/>
    <property type="match status" value="1"/>
</dbReference>
<name>A0A0K8R452_IXORI</name>
<evidence type="ECO:0000256" key="4">
    <source>
        <dbReference type="ARBA" id="ARBA00023180"/>
    </source>
</evidence>
<comment type="subcellular location">
    <subcellularLocation>
        <location evidence="1">Secreted</location>
    </subcellularLocation>
</comment>
<proteinExistence type="evidence at transcript level"/>
<sequence>MIRMGILPLSVVILAASGYLHAAHKPKDDADKCSGRLGDYITQICTSSHGTLIGFSACSYTCKSKNDKGQTTTTKLYMPNGTPCGECKECYYGQCKPVEFEFGNPLTLKKSYCT</sequence>
<dbReference type="AlphaFoldDB" id="A0A0K8R452"/>
<evidence type="ECO:0000256" key="6">
    <source>
        <dbReference type="SAM" id="SignalP"/>
    </source>
</evidence>
<comment type="similarity">
    <text evidence="5">Belongs to the salp15 family.</text>
</comment>
<reference evidence="7" key="1">
    <citation type="submission" date="2012-12" db="EMBL/GenBank/DDBJ databases">
        <title>Identification and characterization of a phenylalanine ammonia-lyase gene family in Isatis indigotica Fort.</title>
        <authorList>
            <person name="Liu Q."/>
            <person name="Chen J."/>
            <person name="Zhou X."/>
            <person name="Di P."/>
            <person name="Xiao Y."/>
            <person name="Xuan H."/>
            <person name="Zhang L."/>
            <person name="Chen W."/>
        </authorList>
    </citation>
    <scope>NUCLEOTIDE SEQUENCE</scope>
    <source>
        <tissue evidence="7">Salivary gland</tissue>
    </source>
</reference>
<dbReference type="EMBL" id="GADI01007868">
    <property type="protein sequence ID" value="JAA65940.1"/>
    <property type="molecule type" value="mRNA"/>
</dbReference>
<protein>
    <submittedName>
        <fullName evidence="7">Putative ixostatin</fullName>
    </submittedName>
</protein>
<dbReference type="InterPro" id="IPR021971">
    <property type="entry name" value="Salp15"/>
</dbReference>